<dbReference type="Pfam" id="PF00378">
    <property type="entry name" value="ECH_1"/>
    <property type="match status" value="1"/>
</dbReference>
<accession>A0ABP3DU91</accession>
<evidence type="ECO:0000256" key="1">
    <source>
        <dbReference type="ARBA" id="ARBA00005254"/>
    </source>
</evidence>
<dbReference type="CDD" id="cd06558">
    <property type="entry name" value="crotonase-like"/>
    <property type="match status" value="1"/>
</dbReference>
<keyword evidence="3" id="KW-1185">Reference proteome</keyword>
<organism evidence="2 3">
    <name type="scientific">Rhodanobacter caeni</name>
    <dbReference type="NCBI Taxonomy" id="657654"/>
    <lineage>
        <taxon>Bacteria</taxon>
        <taxon>Pseudomonadati</taxon>
        <taxon>Pseudomonadota</taxon>
        <taxon>Gammaproteobacteria</taxon>
        <taxon>Lysobacterales</taxon>
        <taxon>Rhodanobacteraceae</taxon>
        <taxon>Rhodanobacter</taxon>
    </lineage>
</organism>
<sequence length="269" mass="28305">MRDAPMTDSILSERRDGICWLTLNRPQVHNAFDDGLIAALTVALEQAGADPAVRAVVLTGKGNCFSAGADLNWMRGMVDASEADNRADSLRLARLMRTLQYLPKPTVARVNGAAYGGGVGLVACCDIAIGVDGSKFALSEVKLGLVPAVISPYVVAAIGLRQARRLFITGEVFDAATAARIGLLHTSVPAGELDEAIARQLHLLGKAGPNAQHEAKQLALRTGGADAARAERIDEENAALIARLRVSEEGQHGLAAFLDKRAPAWVGGL</sequence>
<dbReference type="InterPro" id="IPR051683">
    <property type="entry name" value="Enoyl-CoA_Hydratase/Isomerase"/>
</dbReference>
<evidence type="ECO:0000313" key="3">
    <source>
        <dbReference type="Proteomes" id="UP001500657"/>
    </source>
</evidence>
<dbReference type="SUPFAM" id="SSF52096">
    <property type="entry name" value="ClpP/crotonase"/>
    <property type="match status" value="1"/>
</dbReference>
<reference evidence="3" key="1">
    <citation type="journal article" date="2019" name="Int. J. Syst. Evol. Microbiol.">
        <title>The Global Catalogue of Microorganisms (GCM) 10K type strain sequencing project: providing services to taxonomists for standard genome sequencing and annotation.</title>
        <authorList>
            <consortium name="The Broad Institute Genomics Platform"/>
            <consortium name="The Broad Institute Genome Sequencing Center for Infectious Disease"/>
            <person name="Wu L."/>
            <person name="Ma J."/>
        </authorList>
    </citation>
    <scope>NUCLEOTIDE SEQUENCE [LARGE SCALE GENOMIC DNA]</scope>
    <source>
        <strain evidence="3">JCM 16242</strain>
    </source>
</reference>
<dbReference type="Gene3D" id="1.10.12.10">
    <property type="entry name" value="Lyase 2-enoyl-coa Hydratase, Chain A, domain 2"/>
    <property type="match status" value="1"/>
</dbReference>
<dbReference type="PANTHER" id="PTHR42964:SF1">
    <property type="entry name" value="POLYKETIDE BIOSYNTHESIS ENOYL-COA HYDRATASE PKSH-RELATED"/>
    <property type="match status" value="1"/>
</dbReference>
<protein>
    <submittedName>
        <fullName evidence="2">Enoyl-CoA hydratase-related protein</fullName>
    </submittedName>
</protein>
<dbReference type="EMBL" id="BAAAFO010000001">
    <property type="protein sequence ID" value="GAA0242588.1"/>
    <property type="molecule type" value="Genomic_DNA"/>
</dbReference>
<name>A0ABP3DU91_9GAMM</name>
<dbReference type="Proteomes" id="UP001500657">
    <property type="component" value="Unassembled WGS sequence"/>
</dbReference>
<proteinExistence type="inferred from homology"/>
<dbReference type="Gene3D" id="3.90.226.10">
    <property type="entry name" value="2-enoyl-CoA Hydratase, Chain A, domain 1"/>
    <property type="match status" value="1"/>
</dbReference>
<dbReference type="InterPro" id="IPR001753">
    <property type="entry name" value="Enoyl-CoA_hydra/iso"/>
</dbReference>
<dbReference type="PANTHER" id="PTHR42964">
    <property type="entry name" value="ENOYL-COA HYDRATASE"/>
    <property type="match status" value="1"/>
</dbReference>
<comment type="caution">
    <text evidence="2">The sequence shown here is derived from an EMBL/GenBank/DDBJ whole genome shotgun (WGS) entry which is preliminary data.</text>
</comment>
<dbReference type="InterPro" id="IPR014748">
    <property type="entry name" value="Enoyl-CoA_hydra_C"/>
</dbReference>
<dbReference type="InterPro" id="IPR029045">
    <property type="entry name" value="ClpP/crotonase-like_dom_sf"/>
</dbReference>
<evidence type="ECO:0000313" key="2">
    <source>
        <dbReference type="EMBL" id="GAA0242588.1"/>
    </source>
</evidence>
<comment type="similarity">
    <text evidence="1">Belongs to the enoyl-CoA hydratase/isomerase family.</text>
</comment>
<gene>
    <name evidence="2" type="ORF">GCM10009126_05300</name>
</gene>